<evidence type="ECO:0000313" key="8">
    <source>
        <dbReference type="Proteomes" id="UP000595332"/>
    </source>
</evidence>
<dbReference type="InterPro" id="IPR010982">
    <property type="entry name" value="Lambda_DNA-bd_dom_sf"/>
</dbReference>
<gene>
    <name evidence="7" type="ORF">NEJAP_1402</name>
</gene>
<sequence length="227" mass="25691">MNKTFSERLTEARESLRMSQSELARKMNVTPQAVQQWESSTTPRQHRVDLLAKILGVSASFLLFGANLESENQVNEKASISYLPSKFVQIPILDASLAAGAGSYVTDDVIKEYMPMDRAWLERYQVDKERANIVPIRGESMEPTLMSGDLLLINTAIHKPISGKIFAFDFDGDLRIKRFNKRLDGSWLISSDNDDKNLYRDETVSSHNIDQLRVIGQAVTIVERNLL</sequence>
<evidence type="ECO:0000256" key="2">
    <source>
        <dbReference type="ARBA" id="ARBA00022801"/>
    </source>
</evidence>
<name>A0A7R6SVB1_9GAMM</name>
<feature type="domain" description="HTH cro/C1-type" evidence="6">
    <location>
        <begin position="9"/>
        <end position="62"/>
    </location>
</feature>
<evidence type="ECO:0000256" key="3">
    <source>
        <dbReference type="ARBA" id="ARBA00023015"/>
    </source>
</evidence>
<evidence type="ECO:0000256" key="5">
    <source>
        <dbReference type="ARBA" id="ARBA00023163"/>
    </source>
</evidence>
<dbReference type="InterPro" id="IPR019756">
    <property type="entry name" value="Pept_S26A_signal_pept_1_Ser-AS"/>
</dbReference>
<dbReference type="Pfam" id="PF01381">
    <property type="entry name" value="HTH_3"/>
    <property type="match status" value="1"/>
</dbReference>
<dbReference type="InterPro" id="IPR039418">
    <property type="entry name" value="LexA-like"/>
</dbReference>
<dbReference type="PROSITE" id="PS00501">
    <property type="entry name" value="SPASE_I_1"/>
    <property type="match status" value="1"/>
</dbReference>
<dbReference type="EMBL" id="AP014546">
    <property type="protein sequence ID" value="BBB29354.1"/>
    <property type="molecule type" value="Genomic_DNA"/>
</dbReference>
<dbReference type="GO" id="GO:0004252">
    <property type="term" value="F:serine-type endopeptidase activity"/>
    <property type="evidence" value="ECO:0007669"/>
    <property type="project" value="InterPro"/>
</dbReference>
<evidence type="ECO:0000259" key="6">
    <source>
        <dbReference type="PROSITE" id="PS50943"/>
    </source>
</evidence>
<keyword evidence="3" id="KW-0805">Transcription regulation</keyword>
<protein>
    <submittedName>
        <fullName evidence="7">Peptidase S24</fullName>
    </submittedName>
</protein>
<keyword evidence="4" id="KW-0238">DNA-binding</keyword>
<dbReference type="InterPro" id="IPR001387">
    <property type="entry name" value="Cro/C1-type_HTH"/>
</dbReference>
<dbReference type="Gene3D" id="1.10.260.40">
    <property type="entry name" value="lambda repressor-like DNA-binding domains"/>
    <property type="match status" value="1"/>
</dbReference>
<dbReference type="SUPFAM" id="SSF47413">
    <property type="entry name" value="lambda repressor-like DNA-binding domains"/>
    <property type="match status" value="1"/>
</dbReference>
<dbReference type="SMART" id="SM00530">
    <property type="entry name" value="HTH_XRE"/>
    <property type="match status" value="1"/>
</dbReference>
<reference evidence="7 8" key="1">
    <citation type="journal article" date="2008" name="Int. J. Syst. Evol. Microbiol.">
        <title>Neptunomonas japonica sp. nov., an Osedax japonicus symbiont-like bacterium isolated from sediment adjacent to sperm whale carcasses off Kagoshima, Japan.</title>
        <authorList>
            <person name="Miyazaki M."/>
            <person name="Nogi Y."/>
            <person name="Fujiwara Y."/>
            <person name="Kawato M."/>
            <person name="Kubokawa K."/>
            <person name="Horikoshi K."/>
        </authorList>
    </citation>
    <scope>NUCLEOTIDE SEQUENCE [LARGE SCALE GENOMIC DNA]</scope>
    <source>
        <strain evidence="7 8">JAMM 1380</strain>
    </source>
</reference>
<dbReference type="GO" id="GO:0016020">
    <property type="term" value="C:membrane"/>
    <property type="evidence" value="ECO:0007669"/>
    <property type="project" value="InterPro"/>
</dbReference>
<accession>A0A7R6SVB1</accession>
<keyword evidence="2" id="KW-0378">Hydrolase</keyword>
<dbReference type="InterPro" id="IPR015927">
    <property type="entry name" value="Peptidase_S24_S26A/B/C"/>
</dbReference>
<dbReference type="GO" id="GO:0006508">
    <property type="term" value="P:proteolysis"/>
    <property type="evidence" value="ECO:0007669"/>
    <property type="project" value="UniProtKB-KW"/>
</dbReference>
<dbReference type="InterPro" id="IPR036286">
    <property type="entry name" value="LexA/Signal_pep-like_sf"/>
</dbReference>
<evidence type="ECO:0000313" key="7">
    <source>
        <dbReference type="EMBL" id="BBB29354.1"/>
    </source>
</evidence>
<dbReference type="AlphaFoldDB" id="A0A7R6SVB1"/>
<dbReference type="Gene3D" id="2.10.109.10">
    <property type="entry name" value="Umud Fragment, subunit A"/>
    <property type="match status" value="1"/>
</dbReference>
<keyword evidence="8" id="KW-1185">Reference proteome</keyword>
<dbReference type="PANTHER" id="PTHR40661:SF3">
    <property type="entry name" value="FELS-1 PROPHAGE TRANSCRIPTIONAL REGULATOR"/>
    <property type="match status" value="1"/>
</dbReference>
<dbReference type="Proteomes" id="UP000595332">
    <property type="component" value="Chromosome"/>
</dbReference>
<evidence type="ECO:0000256" key="1">
    <source>
        <dbReference type="ARBA" id="ARBA00022670"/>
    </source>
</evidence>
<organism evidence="7 8">
    <name type="scientific">Neptunomonas japonica JAMM 1380</name>
    <dbReference type="NCBI Taxonomy" id="1441457"/>
    <lineage>
        <taxon>Bacteria</taxon>
        <taxon>Pseudomonadati</taxon>
        <taxon>Pseudomonadota</taxon>
        <taxon>Gammaproteobacteria</taxon>
        <taxon>Oceanospirillales</taxon>
        <taxon>Oceanospirillaceae</taxon>
        <taxon>Neptunomonas</taxon>
    </lineage>
</organism>
<dbReference type="KEGG" id="njp:NEJAP_1402"/>
<keyword evidence="5" id="KW-0804">Transcription</keyword>
<dbReference type="PROSITE" id="PS50943">
    <property type="entry name" value="HTH_CROC1"/>
    <property type="match status" value="1"/>
</dbReference>
<keyword evidence="1" id="KW-0645">Protease</keyword>
<evidence type="ECO:0000256" key="4">
    <source>
        <dbReference type="ARBA" id="ARBA00023125"/>
    </source>
</evidence>
<dbReference type="CDD" id="cd06529">
    <property type="entry name" value="S24_LexA-like"/>
    <property type="match status" value="1"/>
</dbReference>
<dbReference type="SUPFAM" id="SSF51306">
    <property type="entry name" value="LexA/Signal peptidase"/>
    <property type="match status" value="1"/>
</dbReference>
<dbReference type="RefSeq" id="WP_201349963.1">
    <property type="nucleotide sequence ID" value="NZ_AP014546.1"/>
</dbReference>
<dbReference type="CDD" id="cd00093">
    <property type="entry name" value="HTH_XRE"/>
    <property type="match status" value="1"/>
</dbReference>
<proteinExistence type="predicted"/>
<dbReference type="PANTHER" id="PTHR40661">
    <property type="match status" value="1"/>
</dbReference>
<dbReference type="Pfam" id="PF00717">
    <property type="entry name" value="Peptidase_S24"/>
    <property type="match status" value="1"/>
</dbReference>
<dbReference type="GO" id="GO:0003677">
    <property type="term" value="F:DNA binding"/>
    <property type="evidence" value="ECO:0007669"/>
    <property type="project" value="UniProtKB-KW"/>
</dbReference>